<name>A0A2X0N1U0_9BASI</name>
<sequence length="57" mass="6488">MSSTGESDFPNGSGNRLYLKDTQGYKSWSQRAFINLRADKVWDVVNQSIDSLVADYR</sequence>
<keyword evidence="2" id="KW-1185">Reference proteome</keyword>
<dbReference type="EMBL" id="FQNC01000045">
    <property type="protein sequence ID" value="SGY62442.1"/>
    <property type="molecule type" value="Genomic_DNA"/>
</dbReference>
<reference evidence="1 2" key="1">
    <citation type="submission" date="2016-11" db="EMBL/GenBank/DDBJ databases">
        <authorList>
            <person name="Jaros S."/>
            <person name="Januszkiewicz K."/>
            <person name="Wedrychowicz H."/>
        </authorList>
    </citation>
    <scope>NUCLEOTIDE SEQUENCE [LARGE SCALE GENOMIC DNA]</scope>
</reference>
<protein>
    <submittedName>
        <fullName evidence="1">BQ5605_C007g04691 protein</fullName>
    </submittedName>
</protein>
<gene>
    <name evidence="1" type="primary">BQ5605_C007g04691</name>
    <name evidence="1" type="ORF">BQ5605_C007G04691</name>
</gene>
<organism evidence="1 2">
    <name type="scientific">Microbotryum silenes-dioicae</name>
    <dbReference type="NCBI Taxonomy" id="796604"/>
    <lineage>
        <taxon>Eukaryota</taxon>
        <taxon>Fungi</taxon>
        <taxon>Dikarya</taxon>
        <taxon>Basidiomycota</taxon>
        <taxon>Pucciniomycotina</taxon>
        <taxon>Microbotryomycetes</taxon>
        <taxon>Microbotryales</taxon>
        <taxon>Microbotryaceae</taxon>
        <taxon>Microbotryum</taxon>
    </lineage>
</organism>
<dbReference type="Proteomes" id="UP000249464">
    <property type="component" value="Unassembled WGS sequence"/>
</dbReference>
<dbReference type="AlphaFoldDB" id="A0A2X0N1U0"/>
<accession>A0A2X0N1U0</accession>
<evidence type="ECO:0000313" key="2">
    <source>
        <dbReference type="Proteomes" id="UP000249464"/>
    </source>
</evidence>
<proteinExistence type="predicted"/>
<evidence type="ECO:0000313" key="1">
    <source>
        <dbReference type="EMBL" id="SGY62442.1"/>
    </source>
</evidence>